<feature type="repeat" description="RCC1" evidence="2">
    <location>
        <begin position="1"/>
        <end position="48"/>
    </location>
</feature>
<dbReference type="AlphaFoldDB" id="A0A3M7KYZ8"/>
<reference evidence="5" key="1">
    <citation type="journal article" date="2018" name="Algal Res.">
        <title>Characterization of plant carbon substrate utilization by Auxenochlorella protothecoides.</title>
        <authorList>
            <person name="Vogler B.W."/>
            <person name="Starkenburg S.R."/>
            <person name="Sudasinghe N."/>
            <person name="Schambach J.Y."/>
            <person name="Rollin J.A."/>
            <person name="Pattathil S."/>
            <person name="Barry A.N."/>
        </authorList>
    </citation>
    <scope>NUCLEOTIDE SEQUENCE [LARGE SCALE GENOMIC DNA]</scope>
    <source>
        <strain evidence="5">UTEX 25</strain>
    </source>
</reference>
<accession>A0A3M7KYZ8</accession>
<dbReference type="Pfam" id="PF13540">
    <property type="entry name" value="RCC1_2"/>
    <property type="match status" value="2"/>
</dbReference>
<dbReference type="PRINTS" id="PR00633">
    <property type="entry name" value="RCCNDNSATION"/>
</dbReference>
<feature type="repeat" description="RCC1" evidence="2">
    <location>
        <begin position="267"/>
        <end position="317"/>
    </location>
</feature>
<protein>
    <submittedName>
        <fullName evidence="4">Uncharacterized protein</fullName>
    </submittedName>
</protein>
<evidence type="ECO:0000256" key="2">
    <source>
        <dbReference type="PROSITE-ProRule" id="PRU00235"/>
    </source>
</evidence>
<feature type="repeat" description="RCC1" evidence="2">
    <location>
        <begin position="193"/>
        <end position="247"/>
    </location>
</feature>
<dbReference type="InterPro" id="IPR009091">
    <property type="entry name" value="RCC1/BLIP-II"/>
</dbReference>
<gene>
    <name evidence="4" type="ORF">APUTEX25_005666</name>
</gene>
<evidence type="ECO:0000313" key="5">
    <source>
        <dbReference type="Proteomes" id="UP000279271"/>
    </source>
</evidence>
<evidence type="ECO:0000256" key="1">
    <source>
        <dbReference type="ARBA" id="ARBA00022737"/>
    </source>
</evidence>
<dbReference type="Gene3D" id="2.130.10.30">
    <property type="entry name" value="Regulator of chromosome condensation 1/beta-lactamase-inhibitor protein II"/>
    <property type="match status" value="2"/>
</dbReference>
<dbReference type="PANTHER" id="PTHR22870:SF408">
    <property type="entry name" value="OS09G0560450 PROTEIN"/>
    <property type="match status" value="1"/>
</dbReference>
<dbReference type="Pfam" id="PF00415">
    <property type="entry name" value="RCC1"/>
    <property type="match status" value="2"/>
</dbReference>
<dbReference type="PANTHER" id="PTHR22870">
    <property type="entry name" value="REGULATOR OF CHROMOSOME CONDENSATION"/>
    <property type="match status" value="1"/>
</dbReference>
<comment type="caution">
    <text evidence="4">The sequence shown here is derived from an EMBL/GenBank/DDBJ whole genome shotgun (WGS) entry which is preliminary data.</text>
</comment>
<evidence type="ECO:0000313" key="4">
    <source>
        <dbReference type="EMBL" id="RMZ55040.1"/>
    </source>
</evidence>
<feature type="repeat" description="RCC1" evidence="2">
    <location>
        <begin position="49"/>
        <end position="139"/>
    </location>
</feature>
<name>A0A3M7KYZ8_AUXPR</name>
<dbReference type="Proteomes" id="UP000279271">
    <property type="component" value="Unassembled WGS sequence"/>
</dbReference>
<dbReference type="InterPro" id="IPR000408">
    <property type="entry name" value="Reg_chr_condens"/>
</dbReference>
<dbReference type="SUPFAM" id="SSF50985">
    <property type="entry name" value="RCC1/BLIP-II"/>
    <property type="match status" value="1"/>
</dbReference>
<proteinExistence type="predicted"/>
<keyword evidence="1" id="KW-0677">Repeat</keyword>
<feature type="region of interest" description="Disordered" evidence="3">
    <location>
        <begin position="1"/>
        <end position="23"/>
    </location>
</feature>
<organism evidence="4 5">
    <name type="scientific">Auxenochlorella protothecoides</name>
    <name type="common">Green microalga</name>
    <name type="synonym">Chlorella protothecoides</name>
    <dbReference type="NCBI Taxonomy" id="3075"/>
    <lineage>
        <taxon>Eukaryota</taxon>
        <taxon>Viridiplantae</taxon>
        <taxon>Chlorophyta</taxon>
        <taxon>core chlorophytes</taxon>
        <taxon>Trebouxiophyceae</taxon>
        <taxon>Chlorellales</taxon>
        <taxon>Chlorellaceae</taxon>
        <taxon>Auxenochlorella</taxon>
    </lineage>
</organism>
<dbReference type="EMBL" id="QOKY01000171">
    <property type="protein sequence ID" value="RMZ55040.1"/>
    <property type="molecule type" value="Genomic_DNA"/>
</dbReference>
<evidence type="ECO:0000256" key="3">
    <source>
        <dbReference type="SAM" id="MobiDB-lite"/>
    </source>
</evidence>
<sequence length="317" mass="32750">MAWGSGAQGALGRPDAGDWYEPEPVPGLPSDLIGVAAGHYTSFALTARGQVWSWGANEALQLGRRQRDEAYTHSPPGPIPGLPPIARLAASGVVGFADADEEALAAACVWAPRRVHALDGRGIVQVAAGYDHSMALGADGRLYTFGDDSLGQLGRREADVGPGPADAWLVRGAPAFAKVTAGLGHCLALTPCGQLYSWGWNGAGQLGLGAGEAAEVVATPQLVYGQPRNRNALLAAGRVHSVLVTDERDEQDGAELKDNDHAGAMAGMCASWGSGANGRLGTGQLEEVHHPELLPMLDGEEVAGLAAGLDHTLILAR</sequence>
<feature type="repeat" description="RCC1" evidence="2">
    <location>
        <begin position="140"/>
        <end position="192"/>
    </location>
</feature>
<dbReference type="PROSITE" id="PS50012">
    <property type="entry name" value="RCC1_3"/>
    <property type="match status" value="5"/>
</dbReference>
<dbReference type="InterPro" id="IPR051210">
    <property type="entry name" value="Ub_ligase/GEF_domain"/>
</dbReference>
<dbReference type="PROSITE" id="PS00626">
    <property type="entry name" value="RCC1_2"/>
    <property type="match status" value="1"/>
</dbReference>